<dbReference type="Gene3D" id="2.60.200.20">
    <property type="match status" value="1"/>
</dbReference>
<reference evidence="11" key="1">
    <citation type="submission" date="2020-05" db="UniProtKB">
        <authorList>
            <consortium name="EnsemblMetazoa"/>
        </authorList>
    </citation>
    <scope>IDENTIFICATION</scope>
    <source>
        <strain evidence="11">MAF</strain>
    </source>
</reference>
<dbReference type="GO" id="GO:0045893">
    <property type="term" value="P:positive regulation of DNA-templated transcription"/>
    <property type="evidence" value="ECO:0007669"/>
    <property type="project" value="UniProtKB-ARBA"/>
</dbReference>
<dbReference type="PANTHER" id="PTHR45881:SF7">
    <property type="entry name" value="CHECKPOINT SUPPRESSOR 1-LIKE, ISOFORM A-RELATED"/>
    <property type="match status" value="1"/>
</dbReference>
<dbReference type="InterPro" id="IPR000253">
    <property type="entry name" value="FHA_dom"/>
</dbReference>
<proteinExistence type="predicted"/>
<organism evidence="11 12">
    <name type="scientific">Anopheles merus</name>
    <name type="common">Mosquito</name>
    <dbReference type="NCBI Taxonomy" id="30066"/>
    <lineage>
        <taxon>Eukaryota</taxon>
        <taxon>Metazoa</taxon>
        <taxon>Ecdysozoa</taxon>
        <taxon>Arthropoda</taxon>
        <taxon>Hexapoda</taxon>
        <taxon>Insecta</taxon>
        <taxon>Pterygota</taxon>
        <taxon>Neoptera</taxon>
        <taxon>Endopterygota</taxon>
        <taxon>Diptera</taxon>
        <taxon>Nematocera</taxon>
        <taxon>Culicoidea</taxon>
        <taxon>Culicidae</taxon>
        <taxon>Anophelinae</taxon>
        <taxon>Anopheles</taxon>
    </lineage>
</organism>
<dbReference type="SUPFAM" id="SSF46785">
    <property type="entry name" value="Winged helix' DNA-binding domain"/>
    <property type="match status" value="1"/>
</dbReference>
<feature type="compositionally biased region" description="Polar residues" evidence="8">
    <location>
        <begin position="465"/>
        <end position="476"/>
    </location>
</feature>
<evidence type="ECO:0008006" key="13">
    <source>
        <dbReference type="Google" id="ProtNLM"/>
    </source>
</evidence>
<evidence type="ECO:0000259" key="9">
    <source>
        <dbReference type="PROSITE" id="PS50006"/>
    </source>
</evidence>
<dbReference type="EnsemblMetazoa" id="AMEM017716-RA">
    <property type="protein sequence ID" value="AMEM017716-PA"/>
    <property type="gene ID" value="AMEM017716"/>
</dbReference>
<evidence type="ECO:0000256" key="4">
    <source>
        <dbReference type="ARBA" id="ARBA00023125"/>
    </source>
</evidence>
<dbReference type="CDD" id="cd22688">
    <property type="entry name" value="FHA_FOXK"/>
    <property type="match status" value="1"/>
</dbReference>
<keyword evidence="5" id="KW-0804">Transcription</keyword>
<dbReference type="PROSITE" id="PS50039">
    <property type="entry name" value="FORK_HEAD_3"/>
    <property type="match status" value="1"/>
</dbReference>
<dbReference type="PANTHER" id="PTHR45881">
    <property type="entry name" value="CHECKPOINT SUPPRESSOR 1-LIKE, ISOFORM A-RELATED"/>
    <property type="match status" value="1"/>
</dbReference>
<comment type="subcellular location">
    <subcellularLocation>
        <location evidence="1 7">Nucleus</location>
    </subcellularLocation>
</comment>
<dbReference type="SMART" id="SM00339">
    <property type="entry name" value="FH"/>
    <property type="match status" value="1"/>
</dbReference>
<evidence type="ECO:0000256" key="1">
    <source>
        <dbReference type="ARBA" id="ARBA00004123"/>
    </source>
</evidence>
<keyword evidence="4 7" id="KW-0238">DNA-binding</keyword>
<evidence type="ECO:0000256" key="2">
    <source>
        <dbReference type="ARBA" id="ARBA00022473"/>
    </source>
</evidence>
<dbReference type="InterPro" id="IPR008984">
    <property type="entry name" value="SMAD_FHA_dom_sf"/>
</dbReference>
<dbReference type="InterPro" id="IPR036390">
    <property type="entry name" value="WH_DNA-bd_sf"/>
</dbReference>
<evidence type="ECO:0000313" key="12">
    <source>
        <dbReference type="Proteomes" id="UP000075903"/>
    </source>
</evidence>
<dbReference type="AlphaFoldDB" id="A0A182VMZ1"/>
<keyword evidence="6 7" id="KW-0539">Nucleus</keyword>
<dbReference type="Pfam" id="PF00250">
    <property type="entry name" value="Forkhead"/>
    <property type="match status" value="1"/>
</dbReference>
<keyword evidence="3" id="KW-0805">Transcription regulation</keyword>
<dbReference type="InterPro" id="IPR001766">
    <property type="entry name" value="Fork_head_dom"/>
</dbReference>
<keyword evidence="2" id="KW-0217">Developmental protein</keyword>
<dbReference type="VEuPathDB" id="VectorBase:AMEM21_006168"/>
<evidence type="ECO:0000256" key="5">
    <source>
        <dbReference type="ARBA" id="ARBA00023163"/>
    </source>
</evidence>
<dbReference type="InterPro" id="IPR018122">
    <property type="entry name" value="TF_fork_head_CS_1"/>
</dbReference>
<dbReference type="PRINTS" id="PR00053">
    <property type="entry name" value="FORKHEAD"/>
</dbReference>
<dbReference type="GO" id="GO:0000981">
    <property type="term" value="F:DNA-binding transcription factor activity, RNA polymerase II-specific"/>
    <property type="evidence" value="ECO:0007669"/>
    <property type="project" value="TreeGrafter"/>
</dbReference>
<evidence type="ECO:0000256" key="6">
    <source>
        <dbReference type="ARBA" id="ARBA00023242"/>
    </source>
</evidence>
<dbReference type="PROSITE" id="PS00657">
    <property type="entry name" value="FORK_HEAD_1"/>
    <property type="match status" value="1"/>
</dbReference>
<feature type="DNA-binding region" description="Fork-head" evidence="7">
    <location>
        <begin position="332"/>
        <end position="432"/>
    </location>
</feature>
<dbReference type="GO" id="GO:0000978">
    <property type="term" value="F:RNA polymerase II cis-regulatory region sequence-specific DNA binding"/>
    <property type="evidence" value="ECO:0007669"/>
    <property type="project" value="TreeGrafter"/>
</dbReference>
<feature type="domain" description="Fork-head" evidence="10">
    <location>
        <begin position="332"/>
        <end position="432"/>
    </location>
</feature>
<dbReference type="Pfam" id="PF00498">
    <property type="entry name" value="FHA"/>
    <property type="match status" value="1"/>
</dbReference>
<dbReference type="GO" id="GO:0005634">
    <property type="term" value="C:nucleus"/>
    <property type="evidence" value="ECO:0007669"/>
    <property type="project" value="UniProtKB-SubCell"/>
</dbReference>
<dbReference type="SUPFAM" id="SSF49879">
    <property type="entry name" value="SMAD/FHA domain"/>
    <property type="match status" value="1"/>
</dbReference>
<dbReference type="VEuPathDB" id="VectorBase:AMEM017716"/>
<dbReference type="SMART" id="SM00240">
    <property type="entry name" value="FHA"/>
    <property type="match status" value="1"/>
</dbReference>
<keyword evidence="12" id="KW-1185">Reference proteome</keyword>
<dbReference type="PROSITE" id="PS50006">
    <property type="entry name" value="FHA_DOMAIN"/>
    <property type="match status" value="1"/>
</dbReference>
<dbReference type="InterPro" id="IPR030456">
    <property type="entry name" value="TF_fork_head_CS_2"/>
</dbReference>
<sequence>MVAVAKRWQTFRSAVKFMNFNCGIHVKGDVSHALYRTMSTTNQTDPNNELPAPVPYNNQYAPSFPFGIAANSSSISSANAFQPLPSCTVIVSPMYAVLARLICGDQDVLIIGHRVVVGRARQNNAVDFQVARDTLISRKHFILHYSNGVFAVEVLSKNGVYLDKLFMPQSDLPYMLPKSCVFKFPSTSTTVFFENLVERAANDGVVMVMNGPAPPSAEAMDLSCKIQHTEDASANDVVPQDNANSNKHVDNNLTIGSDIMTLIDKLLLAANVKSEPPANNYKEVDIPDVPLDCTGSGSPIISEEHQLEALPEASENESSASYVPTESIETAKPPYSYAQLIIQAITASPQQQCTLPEIYAYLRANYPFFRQRRQDGWQNSIRHNLSLNRYFIKVPRMTDVAAKGCYWRIDPTCYASLKKKRFQKRLQWRIRAAKAECRSAPVSPYTSDDSNGEPALLPVSAPGSPAQTSSTAQDNGYKQYVAD</sequence>
<accession>A0A182VMZ1</accession>
<feature type="domain" description="FHA" evidence="9">
    <location>
        <begin position="115"/>
        <end position="167"/>
    </location>
</feature>
<dbReference type="InterPro" id="IPR036388">
    <property type="entry name" value="WH-like_DNA-bd_sf"/>
</dbReference>
<evidence type="ECO:0000256" key="3">
    <source>
        <dbReference type="ARBA" id="ARBA00023015"/>
    </source>
</evidence>
<feature type="region of interest" description="Disordered" evidence="8">
    <location>
        <begin position="437"/>
        <end position="483"/>
    </location>
</feature>
<evidence type="ECO:0000256" key="7">
    <source>
        <dbReference type="PROSITE-ProRule" id="PRU00089"/>
    </source>
</evidence>
<evidence type="ECO:0000313" key="11">
    <source>
        <dbReference type="EnsemblMetazoa" id="AMEM017716-PA"/>
    </source>
</evidence>
<dbReference type="Gene3D" id="1.10.10.10">
    <property type="entry name" value="Winged helix-like DNA-binding domain superfamily/Winged helix DNA-binding domain"/>
    <property type="match status" value="1"/>
</dbReference>
<evidence type="ECO:0000259" key="10">
    <source>
        <dbReference type="PROSITE" id="PS50039"/>
    </source>
</evidence>
<dbReference type="Proteomes" id="UP000075903">
    <property type="component" value="Unassembled WGS sequence"/>
</dbReference>
<dbReference type="FunFam" id="1.10.10.10:FF:000030">
    <property type="entry name" value="Forkhead box protein K2"/>
    <property type="match status" value="1"/>
</dbReference>
<protein>
    <recommendedName>
        <fullName evidence="13">Fork-head domain-containing protein</fullName>
    </recommendedName>
</protein>
<dbReference type="STRING" id="30066.A0A182VMZ1"/>
<dbReference type="PROSITE" id="PS00658">
    <property type="entry name" value="FORK_HEAD_2"/>
    <property type="match status" value="1"/>
</dbReference>
<name>A0A182VMZ1_ANOME</name>
<evidence type="ECO:0000256" key="8">
    <source>
        <dbReference type="SAM" id="MobiDB-lite"/>
    </source>
</evidence>